<dbReference type="Pfam" id="PF00092">
    <property type="entry name" value="VWA"/>
    <property type="match status" value="2"/>
</dbReference>
<evidence type="ECO:0000259" key="1">
    <source>
        <dbReference type="PROSITE" id="PS50234"/>
    </source>
</evidence>
<feature type="domain" description="VWFA" evidence="1">
    <location>
        <begin position="93"/>
        <end position="273"/>
    </location>
</feature>
<dbReference type="InParanoid" id="K1QIA9"/>
<name>K1QIA9_MAGGI</name>
<dbReference type="HOGENOM" id="CLU_957288_0_0_1"/>
<dbReference type="GO" id="GO:0005581">
    <property type="term" value="C:collagen trimer"/>
    <property type="evidence" value="ECO:0007669"/>
    <property type="project" value="UniProtKB-KW"/>
</dbReference>
<dbReference type="Gene3D" id="3.40.50.410">
    <property type="entry name" value="von Willebrand factor, type A domain"/>
    <property type="match status" value="2"/>
</dbReference>
<keyword evidence="2" id="KW-0176">Collagen</keyword>
<reference evidence="2" key="1">
    <citation type="journal article" date="2012" name="Nature">
        <title>The oyster genome reveals stress adaptation and complexity of shell formation.</title>
        <authorList>
            <person name="Zhang G."/>
            <person name="Fang X."/>
            <person name="Guo X."/>
            <person name="Li L."/>
            <person name="Luo R."/>
            <person name="Xu F."/>
            <person name="Yang P."/>
            <person name="Zhang L."/>
            <person name="Wang X."/>
            <person name="Qi H."/>
            <person name="Xiong Z."/>
            <person name="Que H."/>
            <person name="Xie Y."/>
            <person name="Holland P.W."/>
            <person name="Paps J."/>
            <person name="Zhu Y."/>
            <person name="Wu F."/>
            <person name="Chen Y."/>
            <person name="Wang J."/>
            <person name="Peng C."/>
            <person name="Meng J."/>
            <person name="Yang L."/>
            <person name="Liu J."/>
            <person name="Wen B."/>
            <person name="Zhang N."/>
            <person name="Huang Z."/>
            <person name="Zhu Q."/>
            <person name="Feng Y."/>
            <person name="Mount A."/>
            <person name="Hedgecock D."/>
            <person name="Xu Z."/>
            <person name="Liu Y."/>
            <person name="Domazet-Loso T."/>
            <person name="Du Y."/>
            <person name="Sun X."/>
            <person name="Zhang S."/>
            <person name="Liu B."/>
            <person name="Cheng P."/>
            <person name="Jiang X."/>
            <person name="Li J."/>
            <person name="Fan D."/>
            <person name="Wang W."/>
            <person name="Fu W."/>
            <person name="Wang T."/>
            <person name="Wang B."/>
            <person name="Zhang J."/>
            <person name="Peng Z."/>
            <person name="Li Y."/>
            <person name="Li N."/>
            <person name="Wang J."/>
            <person name="Chen M."/>
            <person name="He Y."/>
            <person name="Tan F."/>
            <person name="Song X."/>
            <person name="Zheng Q."/>
            <person name="Huang R."/>
            <person name="Yang H."/>
            <person name="Du X."/>
            <person name="Chen L."/>
            <person name="Yang M."/>
            <person name="Gaffney P.M."/>
            <person name="Wang S."/>
            <person name="Luo L."/>
            <person name="She Z."/>
            <person name="Ming Y."/>
            <person name="Huang W."/>
            <person name="Zhang S."/>
            <person name="Huang B."/>
            <person name="Zhang Y."/>
            <person name="Qu T."/>
            <person name="Ni P."/>
            <person name="Miao G."/>
            <person name="Wang J."/>
            <person name="Wang Q."/>
            <person name="Steinberg C.E."/>
            <person name="Wang H."/>
            <person name="Li N."/>
            <person name="Qian L."/>
            <person name="Zhang G."/>
            <person name="Li Y."/>
            <person name="Yang H."/>
            <person name="Liu X."/>
            <person name="Wang J."/>
            <person name="Yin Y."/>
            <person name="Wang J."/>
        </authorList>
    </citation>
    <scope>NUCLEOTIDE SEQUENCE [LARGE SCALE GENOMIC DNA]</scope>
    <source>
        <strain evidence="2">05x7-T-G4-1.051#20</strain>
    </source>
</reference>
<organism evidence="2">
    <name type="scientific">Magallana gigas</name>
    <name type="common">Pacific oyster</name>
    <name type="synonym">Crassostrea gigas</name>
    <dbReference type="NCBI Taxonomy" id="29159"/>
    <lineage>
        <taxon>Eukaryota</taxon>
        <taxon>Metazoa</taxon>
        <taxon>Spiralia</taxon>
        <taxon>Lophotrochozoa</taxon>
        <taxon>Mollusca</taxon>
        <taxon>Bivalvia</taxon>
        <taxon>Autobranchia</taxon>
        <taxon>Pteriomorphia</taxon>
        <taxon>Ostreida</taxon>
        <taxon>Ostreoidea</taxon>
        <taxon>Ostreidae</taxon>
        <taxon>Magallana</taxon>
    </lineage>
</organism>
<proteinExistence type="predicted"/>
<protein>
    <submittedName>
        <fullName evidence="2">Collagen alpha-1(XXI) chain</fullName>
    </submittedName>
</protein>
<accession>K1QIA9</accession>
<feature type="domain" description="VWFA" evidence="1">
    <location>
        <begin position="1"/>
        <end position="88"/>
    </location>
</feature>
<sequence>MVMAASERNSNDKRQVAILMSDGASTSPDRTEKMAAKIHNSQLEMFVVGIGENVNLEELKVIASSPSHLYMEDSITPTHLSEAICNDCREEFDIVFVLDSSWSLRTEKNFRKEIHFVTELGDNLQLDFKRVSVSVITYADQAKEYNFRSKNEFSSAVLNLPWLGGNTYTDRALSIVLENVENRANSVQSTVERPLVVLVITDGGSTSPFVLEKVVARLKRFKFVKLFAIGVGVSINIKELGLIASDPSDSHLFMVDDLEVNNKILKSLLKSQICRDTQFLSLISPPKSFSK</sequence>
<dbReference type="PANTHER" id="PTHR24020">
    <property type="entry name" value="COLLAGEN ALPHA"/>
    <property type="match status" value="1"/>
</dbReference>
<dbReference type="PANTHER" id="PTHR24020:SF84">
    <property type="entry name" value="VWFA DOMAIN-CONTAINING PROTEIN"/>
    <property type="match status" value="1"/>
</dbReference>
<gene>
    <name evidence="2" type="ORF">CGI_10022005</name>
</gene>
<evidence type="ECO:0000313" key="2">
    <source>
        <dbReference type="EMBL" id="EKC33513.1"/>
    </source>
</evidence>
<dbReference type="EMBL" id="JH816252">
    <property type="protein sequence ID" value="EKC33513.1"/>
    <property type="molecule type" value="Genomic_DNA"/>
</dbReference>
<dbReference type="InterPro" id="IPR036465">
    <property type="entry name" value="vWFA_dom_sf"/>
</dbReference>
<dbReference type="InterPro" id="IPR002035">
    <property type="entry name" value="VWF_A"/>
</dbReference>
<dbReference type="InterPro" id="IPR050525">
    <property type="entry name" value="ECM_Assembly_Org"/>
</dbReference>
<dbReference type="AlphaFoldDB" id="K1QIA9"/>
<dbReference type="SMART" id="SM00327">
    <property type="entry name" value="VWA"/>
    <property type="match status" value="1"/>
</dbReference>
<dbReference type="PROSITE" id="PS50234">
    <property type="entry name" value="VWFA"/>
    <property type="match status" value="2"/>
</dbReference>
<dbReference type="SUPFAM" id="SSF53300">
    <property type="entry name" value="vWA-like"/>
    <property type="match status" value="2"/>
</dbReference>